<keyword evidence="2" id="KW-1185">Reference proteome</keyword>
<dbReference type="EMBL" id="JAPESX010003504">
    <property type="protein sequence ID" value="KAJ8104826.1"/>
    <property type="molecule type" value="Genomic_DNA"/>
</dbReference>
<accession>A0ACC2HP39</accession>
<sequence>MTTTSTSDSTAQSNHRNSSSAGISAGAIAGIAIGVILGVIVVLAIAFYIFRTRRKQRQQLAVASPDIKPPEIKPLTPMDGVPAGPPTELLATSRWPSNGGIIEVNPTHPVELPDLSQPPELGSLSYERKK</sequence>
<evidence type="ECO:0000313" key="1">
    <source>
        <dbReference type="EMBL" id="KAJ8104826.1"/>
    </source>
</evidence>
<protein>
    <submittedName>
        <fullName evidence="1">Uncharacterized protein</fullName>
    </submittedName>
</protein>
<gene>
    <name evidence="1" type="ORF">ONZ43_g7673</name>
</gene>
<evidence type="ECO:0000313" key="2">
    <source>
        <dbReference type="Proteomes" id="UP001153334"/>
    </source>
</evidence>
<comment type="caution">
    <text evidence="1">The sequence shown here is derived from an EMBL/GenBank/DDBJ whole genome shotgun (WGS) entry which is preliminary data.</text>
</comment>
<organism evidence="1 2">
    <name type="scientific">Nemania bipapillata</name>
    <dbReference type="NCBI Taxonomy" id="110536"/>
    <lineage>
        <taxon>Eukaryota</taxon>
        <taxon>Fungi</taxon>
        <taxon>Dikarya</taxon>
        <taxon>Ascomycota</taxon>
        <taxon>Pezizomycotina</taxon>
        <taxon>Sordariomycetes</taxon>
        <taxon>Xylariomycetidae</taxon>
        <taxon>Xylariales</taxon>
        <taxon>Xylariaceae</taxon>
        <taxon>Nemania</taxon>
    </lineage>
</organism>
<dbReference type="Proteomes" id="UP001153334">
    <property type="component" value="Unassembled WGS sequence"/>
</dbReference>
<reference evidence="1" key="1">
    <citation type="submission" date="2022-11" db="EMBL/GenBank/DDBJ databases">
        <title>Genome Sequence of Nemania bipapillata.</title>
        <authorList>
            <person name="Buettner E."/>
        </authorList>
    </citation>
    <scope>NUCLEOTIDE SEQUENCE</scope>
    <source>
        <strain evidence="1">CP14</strain>
    </source>
</reference>
<name>A0ACC2HP39_9PEZI</name>
<proteinExistence type="predicted"/>